<comment type="similarity">
    <text evidence="5">Belongs to the CofC family.</text>
</comment>
<keyword evidence="7" id="KW-1185">Reference proteome</keyword>
<dbReference type="GO" id="GO:0043814">
    <property type="term" value="F:phospholactate guanylyltransferase activity"/>
    <property type="evidence" value="ECO:0007669"/>
    <property type="project" value="InterPro"/>
</dbReference>
<evidence type="ECO:0000256" key="5">
    <source>
        <dbReference type="HAMAP-Rule" id="MF_02114"/>
    </source>
</evidence>
<dbReference type="SUPFAM" id="SSF53448">
    <property type="entry name" value="Nucleotide-diphospho-sugar transferases"/>
    <property type="match status" value="1"/>
</dbReference>
<comment type="catalytic activity">
    <reaction evidence="5">
        <text>phosphoenolpyruvate + GTP + H(+) = enolpyruvoyl-2-diphospho-5'-guanosine + diphosphate</text>
        <dbReference type="Rhea" id="RHEA:30519"/>
        <dbReference type="ChEBI" id="CHEBI:15378"/>
        <dbReference type="ChEBI" id="CHEBI:33019"/>
        <dbReference type="ChEBI" id="CHEBI:37565"/>
        <dbReference type="ChEBI" id="CHEBI:58702"/>
        <dbReference type="ChEBI" id="CHEBI:143701"/>
        <dbReference type="EC" id="2.7.7.105"/>
    </reaction>
</comment>
<keyword evidence="2 5" id="KW-0548">Nucleotidyltransferase</keyword>
<dbReference type="InterPro" id="IPR029044">
    <property type="entry name" value="Nucleotide-diphossugar_trans"/>
</dbReference>
<dbReference type="GO" id="GO:0052645">
    <property type="term" value="P:F420-0 metabolic process"/>
    <property type="evidence" value="ECO:0007669"/>
    <property type="project" value="UniProtKB-UniRule"/>
</dbReference>
<proteinExistence type="inferred from homology"/>
<keyword evidence="3 5" id="KW-0547">Nucleotide-binding</keyword>
<dbReference type="PANTHER" id="PTHR40392">
    <property type="entry name" value="2-PHOSPHO-L-LACTATE GUANYLYLTRANSFERASE"/>
    <property type="match status" value="1"/>
</dbReference>
<dbReference type="PANTHER" id="PTHR40392:SF1">
    <property type="entry name" value="2-PHOSPHO-L-LACTATE GUANYLYLTRANSFERASE"/>
    <property type="match status" value="1"/>
</dbReference>
<keyword evidence="4 5" id="KW-0342">GTP-binding</keyword>
<dbReference type="UniPathway" id="UPA00071"/>
<dbReference type="InterPro" id="IPR002835">
    <property type="entry name" value="CofC"/>
</dbReference>
<dbReference type="HAMAP" id="MF_02114">
    <property type="entry name" value="CofC"/>
    <property type="match status" value="1"/>
</dbReference>
<protein>
    <recommendedName>
        <fullName evidence="5">Phosphoenolpyruvate guanylyltransferase</fullName>
        <shortName evidence="5">PEP guanylyltransferase</shortName>
        <ecNumber evidence="5">2.7.7.105</ecNumber>
    </recommendedName>
</protein>
<dbReference type="Proteomes" id="UP000588586">
    <property type="component" value="Unassembled WGS sequence"/>
</dbReference>
<dbReference type="AlphaFoldDB" id="A0A849H7C0"/>
<dbReference type="Gene3D" id="3.90.550.10">
    <property type="entry name" value="Spore Coat Polysaccharide Biosynthesis Protein SpsA, Chain A"/>
    <property type="match status" value="1"/>
</dbReference>
<evidence type="ECO:0000313" key="7">
    <source>
        <dbReference type="Proteomes" id="UP000588586"/>
    </source>
</evidence>
<name>A0A849H7C0_9MICO</name>
<feature type="binding site" evidence="5">
    <location>
        <position position="160"/>
    </location>
    <ligand>
        <name>phosphoenolpyruvate</name>
        <dbReference type="ChEBI" id="CHEBI:58702"/>
    </ligand>
</feature>
<reference evidence="6 7" key="1">
    <citation type="submission" date="2020-04" db="EMBL/GenBank/DDBJ databases">
        <title>Knoellia sp. isolate from air conditioner.</title>
        <authorList>
            <person name="Chea S."/>
            <person name="Kim D.-U."/>
        </authorList>
    </citation>
    <scope>NUCLEOTIDE SEQUENCE [LARGE SCALE GENOMIC DNA]</scope>
    <source>
        <strain evidence="6 7">DB2414S</strain>
    </source>
</reference>
<evidence type="ECO:0000313" key="6">
    <source>
        <dbReference type="EMBL" id="NNM45656.1"/>
    </source>
</evidence>
<accession>A0A849H7C0</accession>
<dbReference type="GO" id="GO:0005525">
    <property type="term" value="F:GTP binding"/>
    <property type="evidence" value="ECO:0007669"/>
    <property type="project" value="UniProtKB-KW"/>
</dbReference>
<comment type="function">
    <text evidence="5">Guanylyltransferase that catalyzes the activation of phosphoenolpyruvate (PEP) as enolpyruvoyl-2-diphospho-5'-guanosine, via the condensation of PEP with GTP. It is involved in the biosynthesis of coenzyme F420, a hydride carrier cofactor.</text>
</comment>
<sequence>MTSDQPWHLVVPVKGGNGAKSRLQPPEGVDRAALALAFAADCLAAVVSGMPRGRVFVVTSHPDAVALAAGLGARVVADPGGGLNAAVAAGRDAALASGAPLASASTVAIATTHADASSPVPVAFLLGDLPALRPGDLTEALPAAAAYPLAFVPDADGTGTVLLTATDGRQLEPRFGEGSAARHEAAGHTRLDLDLPRLRTDVDDSGDLEHALALGVGPATAAILARRAH</sequence>
<dbReference type="EMBL" id="JABEPQ010000001">
    <property type="protein sequence ID" value="NNM45656.1"/>
    <property type="molecule type" value="Genomic_DNA"/>
</dbReference>
<evidence type="ECO:0000256" key="2">
    <source>
        <dbReference type="ARBA" id="ARBA00022695"/>
    </source>
</evidence>
<evidence type="ECO:0000256" key="4">
    <source>
        <dbReference type="ARBA" id="ARBA00023134"/>
    </source>
</evidence>
<comment type="caution">
    <text evidence="6">The sequence shown here is derived from an EMBL/GenBank/DDBJ whole genome shotgun (WGS) entry which is preliminary data.</text>
</comment>
<dbReference type="EC" id="2.7.7.105" evidence="5"/>
<dbReference type="RefSeq" id="WP_171242648.1">
    <property type="nucleotide sequence ID" value="NZ_JABEPQ010000001.1"/>
</dbReference>
<keyword evidence="1 5" id="KW-0808">Transferase</keyword>
<evidence type="ECO:0000256" key="3">
    <source>
        <dbReference type="ARBA" id="ARBA00022741"/>
    </source>
</evidence>
<comment type="pathway">
    <text evidence="5">Cofactor biosynthesis; coenzyme F420 biosynthesis.</text>
</comment>
<organism evidence="6 7">
    <name type="scientific">Knoellia koreensis</name>
    <dbReference type="NCBI Taxonomy" id="2730921"/>
    <lineage>
        <taxon>Bacteria</taxon>
        <taxon>Bacillati</taxon>
        <taxon>Actinomycetota</taxon>
        <taxon>Actinomycetes</taxon>
        <taxon>Micrococcales</taxon>
        <taxon>Intrasporangiaceae</taxon>
        <taxon>Knoellia</taxon>
    </lineage>
</organism>
<evidence type="ECO:0000256" key="1">
    <source>
        <dbReference type="ARBA" id="ARBA00022679"/>
    </source>
</evidence>
<gene>
    <name evidence="5" type="primary">fbiD</name>
    <name evidence="6" type="ORF">HJG52_06505</name>
</gene>
<feature type="binding site" evidence="5">
    <location>
        <position position="176"/>
    </location>
    <ligand>
        <name>phosphoenolpyruvate</name>
        <dbReference type="ChEBI" id="CHEBI:58702"/>
    </ligand>
</feature>
<feature type="binding site" evidence="5">
    <location>
        <position position="179"/>
    </location>
    <ligand>
        <name>phosphoenolpyruvate</name>
        <dbReference type="ChEBI" id="CHEBI:58702"/>
    </ligand>
</feature>